<evidence type="ECO:0000259" key="1">
    <source>
        <dbReference type="Pfam" id="PF12733"/>
    </source>
</evidence>
<dbReference type="Pfam" id="PF12733">
    <property type="entry name" value="Cadherin-like"/>
    <property type="match status" value="3"/>
</dbReference>
<dbReference type="RefSeq" id="WP_406582982.1">
    <property type="nucleotide sequence ID" value="NZ_JBJHQH010000024.1"/>
</dbReference>
<keyword evidence="3" id="KW-1185">Reference proteome</keyword>
<proteinExistence type="predicted"/>
<dbReference type="PROSITE" id="PS51257">
    <property type="entry name" value="PROKAR_LIPOPROTEIN"/>
    <property type="match status" value="1"/>
</dbReference>
<sequence length="359" mass="38357">MLTKVPKNGLNAILIVTMLGMGTGCYIPTAYAESTAVTEGQETSNLLSKLEIEGIKLDKDFLAGVNEYAATVENNVQSINLLVESGNPDSLITINGASVKNGNPNPLLLQTGKNVFLISVKDSSHSINTYTLSVTRKQNANNLLQNIKLSTGQLSPAFSSAITEYTVPVKNDTSALTVLPSAVDQTATVEVNGVLAKEEGVLVKIPTGKSDILINVTAENGMKKSYTIHVERAEPAAVNTAIPARNTRTDSVQTATQMQNSSAVQKMSKATLSALTVSGGTWDSTFSASEYTYHVAVSNDTKTITIEPTASFNSSTILIEGSTSKIIQLEDDQKTIISVVVSNDDDDRKTYVLVFDRKE</sequence>
<feature type="domain" description="Cadherin-like beta-sandwich-like" evidence="1">
    <location>
        <begin position="48"/>
        <end position="137"/>
    </location>
</feature>
<dbReference type="Proteomes" id="UP001623041">
    <property type="component" value="Unassembled WGS sequence"/>
</dbReference>
<reference evidence="2 3" key="1">
    <citation type="submission" date="2024-11" db="EMBL/GenBank/DDBJ databases">
        <authorList>
            <person name="Lucas J.A."/>
        </authorList>
    </citation>
    <scope>NUCLEOTIDE SEQUENCE [LARGE SCALE GENOMIC DNA]</scope>
    <source>
        <strain evidence="2 3">Z 5.4</strain>
    </source>
</reference>
<feature type="domain" description="Cadherin-like beta-sandwich-like" evidence="1">
    <location>
        <begin position="272"/>
        <end position="357"/>
    </location>
</feature>
<name>A0ABW8RQ15_9BACI</name>
<evidence type="ECO:0000313" key="3">
    <source>
        <dbReference type="Proteomes" id="UP001623041"/>
    </source>
</evidence>
<evidence type="ECO:0000313" key="2">
    <source>
        <dbReference type="EMBL" id="MFK9094514.1"/>
    </source>
</evidence>
<feature type="domain" description="Cadherin-like beta-sandwich-like" evidence="1">
    <location>
        <begin position="147"/>
        <end position="232"/>
    </location>
</feature>
<dbReference type="EMBL" id="JBJHQH010000024">
    <property type="protein sequence ID" value="MFK9094514.1"/>
    <property type="molecule type" value="Genomic_DNA"/>
</dbReference>
<dbReference type="InterPro" id="IPR025883">
    <property type="entry name" value="Cadherin-like_domain"/>
</dbReference>
<gene>
    <name evidence="2" type="ORF">ACJEBI_23965</name>
</gene>
<organism evidence="2 3">
    <name type="scientific">Bacillus salipaludis</name>
    <dbReference type="NCBI Taxonomy" id="2547811"/>
    <lineage>
        <taxon>Bacteria</taxon>
        <taxon>Bacillati</taxon>
        <taxon>Bacillota</taxon>
        <taxon>Bacilli</taxon>
        <taxon>Bacillales</taxon>
        <taxon>Bacillaceae</taxon>
        <taxon>Bacillus</taxon>
    </lineage>
</organism>
<comment type="caution">
    <text evidence="2">The sequence shown here is derived from an EMBL/GenBank/DDBJ whole genome shotgun (WGS) entry which is preliminary data.</text>
</comment>
<accession>A0ABW8RQ15</accession>
<protein>
    <submittedName>
        <fullName evidence="2">Cadherin-like beta sandwich domain-containing protein</fullName>
    </submittedName>
</protein>